<dbReference type="STRING" id="4540.A0A3L6PGB3"/>
<feature type="compositionally biased region" description="Polar residues" evidence="1">
    <location>
        <begin position="191"/>
        <end position="208"/>
    </location>
</feature>
<evidence type="ECO:0008006" key="4">
    <source>
        <dbReference type="Google" id="ProtNLM"/>
    </source>
</evidence>
<dbReference type="PANTHER" id="PTHR31798:SF10">
    <property type="entry name" value="OS02G0822000 PROTEIN"/>
    <property type="match status" value="1"/>
</dbReference>
<keyword evidence="3" id="KW-1185">Reference proteome</keyword>
<sequence length="373" mass="39576">MESGGEITPVQNSIDDTLIAAAAAIASSGSRRTQPPAPRRNWAARLSVYFCFGSPKNGRRINHAALFPEPTAPRTNAAAAEIPNHTPPPLLPFVAPPSSPASFQQSEPSSAVQSPSTGAPPFSPLSPNSPSSIEPSSIFAIGPYAHETELVSPPVFSAFTTEPSTAPFTPPESVHLTTPSSPEVPYGELLTSVNNSKNGETGDLQSHPSHPDSPIGHQLAYPSSGYSGHMRNGSSLLDAHITAAVPVADFSARLQHNDHAMDRRASFGLTAEDVARCLEKKIANAGDSVSASFRLAPTSSGSNKRESNDIMAGLYIDETYHDLPEKARRSLSLRLNKEFNFNIDDCTTVDPSVGSSWWANDKVTGITAEPEKS</sequence>
<organism evidence="2 3">
    <name type="scientific">Panicum miliaceum</name>
    <name type="common">Proso millet</name>
    <name type="synonym">Broomcorn millet</name>
    <dbReference type="NCBI Taxonomy" id="4540"/>
    <lineage>
        <taxon>Eukaryota</taxon>
        <taxon>Viridiplantae</taxon>
        <taxon>Streptophyta</taxon>
        <taxon>Embryophyta</taxon>
        <taxon>Tracheophyta</taxon>
        <taxon>Spermatophyta</taxon>
        <taxon>Magnoliopsida</taxon>
        <taxon>Liliopsida</taxon>
        <taxon>Poales</taxon>
        <taxon>Poaceae</taxon>
        <taxon>PACMAD clade</taxon>
        <taxon>Panicoideae</taxon>
        <taxon>Panicodae</taxon>
        <taxon>Paniceae</taxon>
        <taxon>Panicinae</taxon>
        <taxon>Panicum</taxon>
        <taxon>Panicum sect. Panicum</taxon>
    </lineage>
</organism>
<proteinExistence type="predicted"/>
<comment type="caution">
    <text evidence="2">The sequence shown here is derived from an EMBL/GenBank/DDBJ whole genome shotgun (WGS) entry which is preliminary data.</text>
</comment>
<evidence type="ECO:0000313" key="3">
    <source>
        <dbReference type="Proteomes" id="UP000275267"/>
    </source>
</evidence>
<feature type="region of interest" description="Disordered" evidence="1">
    <location>
        <begin position="75"/>
        <end position="133"/>
    </location>
</feature>
<name>A0A3L6PGB3_PANMI</name>
<dbReference type="InterPro" id="IPR040420">
    <property type="entry name" value="At1g76660-like"/>
</dbReference>
<dbReference type="Proteomes" id="UP000275267">
    <property type="component" value="Unassembled WGS sequence"/>
</dbReference>
<feature type="compositionally biased region" description="Low complexity" evidence="1">
    <location>
        <begin position="100"/>
        <end position="110"/>
    </location>
</feature>
<dbReference type="OrthoDB" id="1927968at2759"/>
<evidence type="ECO:0000313" key="2">
    <source>
        <dbReference type="EMBL" id="RLM57906.1"/>
    </source>
</evidence>
<accession>A0A3L6PGB3</accession>
<dbReference type="EMBL" id="PQIB02000017">
    <property type="protein sequence ID" value="RLM57906.1"/>
    <property type="molecule type" value="Genomic_DNA"/>
</dbReference>
<evidence type="ECO:0000256" key="1">
    <source>
        <dbReference type="SAM" id="MobiDB-lite"/>
    </source>
</evidence>
<protein>
    <recommendedName>
        <fullName evidence="4">Hydroxyproline-rich glycoprotein family protein</fullName>
    </recommendedName>
</protein>
<reference evidence="3" key="1">
    <citation type="journal article" date="2019" name="Nat. Commun.">
        <title>The genome of broomcorn millet.</title>
        <authorList>
            <person name="Zou C."/>
            <person name="Miki D."/>
            <person name="Li D."/>
            <person name="Tang Q."/>
            <person name="Xiao L."/>
            <person name="Rajput S."/>
            <person name="Deng P."/>
            <person name="Jia W."/>
            <person name="Huang R."/>
            <person name="Zhang M."/>
            <person name="Sun Y."/>
            <person name="Hu J."/>
            <person name="Fu X."/>
            <person name="Schnable P.S."/>
            <person name="Li F."/>
            <person name="Zhang H."/>
            <person name="Feng B."/>
            <person name="Zhu X."/>
            <person name="Liu R."/>
            <person name="Schnable J.C."/>
            <person name="Zhu J.-K."/>
            <person name="Zhang H."/>
        </authorList>
    </citation>
    <scope>NUCLEOTIDE SEQUENCE [LARGE SCALE GENOMIC DNA]</scope>
</reference>
<feature type="compositionally biased region" description="Pro residues" evidence="1">
    <location>
        <begin position="85"/>
        <end position="99"/>
    </location>
</feature>
<gene>
    <name evidence="2" type="ORF">C2845_PM18G11460</name>
</gene>
<dbReference type="AlphaFoldDB" id="A0A3L6PGB3"/>
<dbReference type="PANTHER" id="PTHR31798">
    <property type="entry name" value="HYDROXYPROLINE-RICH GLYCOPROTEIN-LIKE"/>
    <property type="match status" value="1"/>
</dbReference>
<feature type="region of interest" description="Disordered" evidence="1">
    <location>
        <begin position="162"/>
        <end position="227"/>
    </location>
</feature>